<organism evidence="3 4">
    <name type="scientific">Paenibacillus cisolokensis</name>
    <dbReference type="NCBI Taxonomy" id="1658519"/>
    <lineage>
        <taxon>Bacteria</taxon>
        <taxon>Bacillati</taxon>
        <taxon>Bacillota</taxon>
        <taxon>Bacilli</taxon>
        <taxon>Bacillales</taxon>
        <taxon>Paenibacillaceae</taxon>
        <taxon>Paenibacillus</taxon>
    </lineage>
</organism>
<evidence type="ECO:0000313" key="3">
    <source>
        <dbReference type="EMBL" id="GIQ62819.1"/>
    </source>
</evidence>
<feature type="domain" description="Formyl transferase C-terminal" evidence="2">
    <location>
        <begin position="210"/>
        <end position="290"/>
    </location>
</feature>
<dbReference type="InterPro" id="IPR011034">
    <property type="entry name" value="Formyl_transferase-like_C_sf"/>
</dbReference>
<keyword evidence="3" id="KW-0808">Transferase</keyword>
<dbReference type="InterPro" id="IPR036477">
    <property type="entry name" value="Formyl_transf_N_sf"/>
</dbReference>
<dbReference type="Pfam" id="PF02911">
    <property type="entry name" value="Formyl_trans_C"/>
    <property type="match status" value="1"/>
</dbReference>
<dbReference type="SUPFAM" id="SSF50486">
    <property type="entry name" value="FMT C-terminal domain-like"/>
    <property type="match status" value="1"/>
</dbReference>
<dbReference type="PANTHER" id="PTHR11138:SF5">
    <property type="entry name" value="METHIONYL-TRNA FORMYLTRANSFERASE, MITOCHONDRIAL"/>
    <property type="match status" value="1"/>
</dbReference>
<dbReference type="Gene3D" id="3.40.50.12230">
    <property type="match status" value="1"/>
</dbReference>
<name>A0ABQ4N3U8_9BACL</name>
<comment type="caution">
    <text evidence="3">The sequence shown here is derived from an EMBL/GenBank/DDBJ whole genome shotgun (WGS) entry which is preliminary data.</text>
</comment>
<dbReference type="CDD" id="cd08651">
    <property type="entry name" value="FMT_core_like_4"/>
    <property type="match status" value="1"/>
</dbReference>
<evidence type="ECO:0000259" key="2">
    <source>
        <dbReference type="Pfam" id="PF02911"/>
    </source>
</evidence>
<protein>
    <submittedName>
        <fullName evidence="3">Formyl transferase</fullName>
    </submittedName>
</protein>
<dbReference type="SUPFAM" id="SSF53328">
    <property type="entry name" value="Formyltransferase"/>
    <property type="match status" value="1"/>
</dbReference>
<dbReference type="Proteomes" id="UP000680304">
    <property type="component" value="Unassembled WGS sequence"/>
</dbReference>
<sequence>MNVLKIVYMGCVQFSYEGLRYLLELQRENVSIEIIGIVTREVSDFNSDFKSLRELAEQFSIPCFIAKGNDQDSLAKWLKNIQPDVVYCFGWSYLLKKEVLKIPRMGVVGYHPSLLPANRGRHPLIWALVLGLSETGSTFFFMDEQADRGDILSQRRIEISDTDDAASLYQKMTETALQQMKELTLQLQQGTYSRIPQPVTGSNTWRKRGQEDGRIDWRMSNRSIYNLIRGLTRPYPGAHFKKDNKDIKVWKSEIITNENYPNLEPGKVIRVENKSVVVKCGEGLIRLLDHEMTELPKVGDYL</sequence>
<feature type="domain" description="Formyl transferase N-terminal" evidence="1">
    <location>
        <begin position="25"/>
        <end position="180"/>
    </location>
</feature>
<dbReference type="RefSeq" id="WP_244863276.1">
    <property type="nucleotide sequence ID" value="NZ_BOVJ01000043.1"/>
</dbReference>
<dbReference type="InterPro" id="IPR002376">
    <property type="entry name" value="Formyl_transf_N"/>
</dbReference>
<evidence type="ECO:0000313" key="4">
    <source>
        <dbReference type="Proteomes" id="UP000680304"/>
    </source>
</evidence>
<keyword evidence="4" id="KW-1185">Reference proteome</keyword>
<dbReference type="Pfam" id="PF00551">
    <property type="entry name" value="Formyl_trans_N"/>
    <property type="match status" value="1"/>
</dbReference>
<reference evidence="3 4" key="1">
    <citation type="submission" date="2021-04" db="EMBL/GenBank/DDBJ databases">
        <title>Draft genome sequence of Paenibacillus cisolokensis, LC2-13A.</title>
        <authorList>
            <person name="Uke A."/>
            <person name="Chhe C."/>
            <person name="Baramee S."/>
            <person name="Kosugi A."/>
        </authorList>
    </citation>
    <scope>NUCLEOTIDE SEQUENCE [LARGE SCALE GENOMIC DNA]</scope>
    <source>
        <strain evidence="3 4">LC2-13A</strain>
    </source>
</reference>
<gene>
    <name evidence="3" type="ORF">PACILC2_13870</name>
</gene>
<dbReference type="InterPro" id="IPR005793">
    <property type="entry name" value="Formyl_trans_C"/>
</dbReference>
<dbReference type="CDD" id="cd08702">
    <property type="entry name" value="Arna_FMT_C"/>
    <property type="match status" value="1"/>
</dbReference>
<dbReference type="GO" id="GO:0016740">
    <property type="term" value="F:transferase activity"/>
    <property type="evidence" value="ECO:0007669"/>
    <property type="project" value="UniProtKB-KW"/>
</dbReference>
<dbReference type="EMBL" id="BOVJ01000043">
    <property type="protein sequence ID" value="GIQ62819.1"/>
    <property type="molecule type" value="Genomic_DNA"/>
</dbReference>
<accession>A0ABQ4N3U8</accession>
<dbReference type="PANTHER" id="PTHR11138">
    <property type="entry name" value="METHIONYL-TRNA FORMYLTRANSFERASE"/>
    <property type="match status" value="1"/>
</dbReference>
<evidence type="ECO:0000259" key="1">
    <source>
        <dbReference type="Pfam" id="PF00551"/>
    </source>
</evidence>
<proteinExistence type="predicted"/>